<organism evidence="1 2">
    <name type="scientific">Metallosphaera hakonensis JCM 8857 = DSM 7519</name>
    <dbReference type="NCBI Taxonomy" id="1293036"/>
    <lineage>
        <taxon>Archaea</taxon>
        <taxon>Thermoproteota</taxon>
        <taxon>Thermoprotei</taxon>
        <taxon>Sulfolobales</taxon>
        <taxon>Sulfolobaceae</taxon>
        <taxon>Metallosphaera</taxon>
    </lineage>
</organism>
<reference evidence="2" key="2">
    <citation type="submission" date="2020-03" db="EMBL/GenBank/DDBJ databases">
        <title>Complete Genome Sequences of Extremely Thermoacidophilic, Metal-Mobilizing Type-Strain Members of the Archaeal Family Sulfolobaceae: Acidianus brierleyi DSM-1651T, Acidianus sulfidivorans DSM-18786T, Metallosphaera hakonensis DSM-7519T, and Metallosphaera prunae DSM-10039T.</title>
        <authorList>
            <person name="Counts J.A."/>
            <person name="Kelly R.M."/>
        </authorList>
    </citation>
    <scope>NUCLEOTIDE SEQUENCE [LARGE SCALE GENOMIC DNA]</scope>
    <source>
        <strain evidence="2">HO1-1</strain>
    </source>
</reference>
<reference evidence="1 2" key="1">
    <citation type="submission" date="2018-05" db="EMBL/GenBank/DDBJ databases">
        <title>Complete Genome Sequences of Extremely Thermoacidophilic, Metal-Mobilizing Type-Strain Members of the Archaeal Family Sulfolobaceae: Acidianus brierleyi DSM-1651T, Acidianus sulfidivorans DSM-18786T, Metallosphaera hakonensis DSM-7519T, and Metallosphaera prunae DSM-10039T.</title>
        <authorList>
            <person name="Counts J.A."/>
            <person name="Kelly R.M."/>
        </authorList>
    </citation>
    <scope>NUCLEOTIDE SEQUENCE [LARGE SCALE GENOMIC DNA]</scope>
    <source>
        <strain evidence="1 2">HO1-1</strain>
    </source>
</reference>
<dbReference type="OrthoDB" id="33140at2157"/>
<evidence type="ECO:0000313" key="1">
    <source>
        <dbReference type="EMBL" id="AWS00164.1"/>
    </source>
</evidence>
<dbReference type="EMBL" id="CP029287">
    <property type="protein sequence ID" value="AWS00164.1"/>
    <property type="molecule type" value="Genomic_DNA"/>
</dbReference>
<proteinExistence type="predicted"/>
<dbReference type="GeneID" id="36835921"/>
<protein>
    <submittedName>
        <fullName evidence="1">Uncharacterized protein</fullName>
    </submittedName>
</protein>
<keyword evidence="2" id="KW-1185">Reference proteome</keyword>
<dbReference type="RefSeq" id="WP_054836538.1">
    <property type="nucleotide sequence ID" value="NZ_BBBA01000006.1"/>
</dbReference>
<sequence length="198" mass="22375">MELKIEIPEDVLFPPLPELSFICSGKLTDAKCSGPSIFRDQDFIMATASDLISSMSISGLIRSRLRGRKRERWLNYMTKYGIEIEPREFTAVLKTGSLVTIYADGLEFEDVAGNTVFKEFRVTGMGNTYNVLDKMAEIEPRLIVVETRGNLWYLISAFKIIALDQGIRKALEKLIGVSRLECDEITPIKTGRICVKRT</sequence>
<gene>
    <name evidence="1" type="ORF">DFR87_11225</name>
</gene>
<evidence type="ECO:0000313" key="2">
    <source>
        <dbReference type="Proteomes" id="UP000247586"/>
    </source>
</evidence>
<dbReference type="AlphaFoldDB" id="A0A2U9IW17"/>
<reference evidence="2" key="3">
    <citation type="submission" date="2020-03" db="EMBL/GenBank/DDBJ databases">
        <title>Sequencing and Assembly of Multiple Reported Metal-Biooxidizing Members of the Extremely Thermoacidophilic Archaeal Family Sulfolobaceae.</title>
        <authorList>
            <person name="Counts J.A."/>
            <person name="Kelly R.M."/>
        </authorList>
    </citation>
    <scope>NUCLEOTIDE SEQUENCE [LARGE SCALE GENOMIC DNA]</scope>
    <source>
        <strain evidence="2">HO1-1</strain>
    </source>
</reference>
<dbReference type="Proteomes" id="UP000247586">
    <property type="component" value="Chromosome"/>
</dbReference>
<accession>A0A2U9IW17</accession>
<dbReference type="KEGG" id="mhk:DFR87_11225"/>
<name>A0A2U9IW17_9CREN</name>